<dbReference type="InterPro" id="IPR011611">
    <property type="entry name" value="PfkB_dom"/>
</dbReference>
<keyword evidence="1" id="KW-0808">Transferase</keyword>
<dbReference type="CDD" id="cd05008">
    <property type="entry name" value="SIS_GlmS_GlmD_1"/>
    <property type="match status" value="1"/>
</dbReference>
<evidence type="ECO:0000256" key="2">
    <source>
        <dbReference type="ARBA" id="ARBA00022737"/>
    </source>
</evidence>
<protein>
    <recommendedName>
        <fullName evidence="4">SIS domain-containing protein</fullName>
    </recommendedName>
</protein>
<sequence>MLVIGNLTIDDVVLSDGAVRMGSPGGNAVYAVLAARLWNPAAGIVTRRGDDLPPGILDELERLGVDTSGVRAVPGPTVRNWVVYEEDGRRHWIYRTPRERSLEVAVRPEDIPGEWLGDDPPPVVHVAAMPLTAAAALVDHVRGRAPGALVTLDTHEDWAGETEAVLDLAARVDVFLPSREELAELAGYDDPARAASWLRGRGVPAVVVKRGAGGALVDTGEGPPVEVPAVPAAVADVTGAGDTFCGATAAALAAGLPLLEAVRRGAATASWAIAEFGSLALAGLDPVSALRRFEAAGTAGAADGAPGAEDPAPYDIDVMRREIAMIPDVIARHLADPDGEVAGLADALTGQGVEHLFLVGCGDSYFAGMATALAFQRHAGISARAVHALDFARYQVRYLPERSAVVCVSFSGKVGRTTEAAVQARRFGHLAVALTNNRGGALAEAADRVLPVDVPTLGFSPGTSTYLGMVATLADLAVRWGRARGRDVAAARAALDGAPSLARRTLAANAGPADKAARVLATHAWTAFLGAGPNEASAKFGAAKLFEGPQLVGVSTNVEEWAHEEYFVTSAGTPVVLIAPSGAGADRAAEILSEIDFVGALPVVVSDAVPGSSALHLPLAPGLPEEFSPLLAALPLSLLGFHLAEALGKKSYNFPSEAVRTEHYETIHRVVIGEPA</sequence>
<evidence type="ECO:0000256" key="3">
    <source>
        <dbReference type="ARBA" id="ARBA00022777"/>
    </source>
</evidence>
<feature type="domain" description="SIS" evidence="4">
    <location>
        <begin position="344"/>
        <end position="486"/>
    </location>
</feature>
<dbReference type="Proteomes" id="UP000603904">
    <property type="component" value="Unassembled WGS sequence"/>
</dbReference>
<evidence type="ECO:0000259" key="4">
    <source>
        <dbReference type="PROSITE" id="PS51464"/>
    </source>
</evidence>
<evidence type="ECO:0000313" key="5">
    <source>
        <dbReference type="EMBL" id="GIH39868.1"/>
    </source>
</evidence>
<accession>A0ABQ4FYG7</accession>
<dbReference type="PANTHER" id="PTHR10584">
    <property type="entry name" value="SUGAR KINASE"/>
    <property type="match status" value="1"/>
</dbReference>
<evidence type="ECO:0000256" key="1">
    <source>
        <dbReference type="ARBA" id="ARBA00022679"/>
    </source>
</evidence>
<gene>
    <name evidence="5" type="ORF">Mco01_28680</name>
</gene>
<dbReference type="Gene3D" id="3.40.50.10490">
    <property type="entry name" value="Glucose-6-phosphate isomerase like protein, domain 1"/>
    <property type="match status" value="2"/>
</dbReference>
<dbReference type="PANTHER" id="PTHR10584:SF166">
    <property type="entry name" value="RIBOKINASE"/>
    <property type="match status" value="1"/>
</dbReference>
<dbReference type="InterPro" id="IPR046348">
    <property type="entry name" value="SIS_dom_sf"/>
</dbReference>
<keyword evidence="6" id="KW-1185">Reference proteome</keyword>
<comment type="caution">
    <text evidence="5">The sequence shown here is derived from an EMBL/GenBank/DDBJ whole genome shotgun (WGS) entry which is preliminary data.</text>
</comment>
<name>A0ABQ4FYG7_9ACTN</name>
<keyword evidence="2" id="KW-0677">Repeat</keyword>
<evidence type="ECO:0000313" key="6">
    <source>
        <dbReference type="Proteomes" id="UP000603904"/>
    </source>
</evidence>
<dbReference type="InterPro" id="IPR035466">
    <property type="entry name" value="GlmS/AgaS_SIS"/>
</dbReference>
<dbReference type="PROSITE" id="PS51464">
    <property type="entry name" value="SIS"/>
    <property type="match status" value="1"/>
</dbReference>
<organism evidence="5 6">
    <name type="scientific">Microbispora corallina</name>
    <dbReference type="NCBI Taxonomy" id="83302"/>
    <lineage>
        <taxon>Bacteria</taxon>
        <taxon>Bacillati</taxon>
        <taxon>Actinomycetota</taxon>
        <taxon>Actinomycetes</taxon>
        <taxon>Streptosporangiales</taxon>
        <taxon>Streptosporangiaceae</taxon>
        <taxon>Microbispora</taxon>
    </lineage>
</organism>
<dbReference type="InterPro" id="IPR001347">
    <property type="entry name" value="SIS_dom"/>
</dbReference>
<keyword evidence="3" id="KW-0418">Kinase</keyword>
<dbReference type="Gene3D" id="3.40.1190.20">
    <property type="match status" value="1"/>
</dbReference>
<dbReference type="EMBL" id="BOOC01000011">
    <property type="protein sequence ID" value="GIH39868.1"/>
    <property type="molecule type" value="Genomic_DNA"/>
</dbReference>
<proteinExistence type="predicted"/>
<dbReference type="SUPFAM" id="SSF53697">
    <property type="entry name" value="SIS domain"/>
    <property type="match status" value="1"/>
</dbReference>
<reference evidence="5 6" key="1">
    <citation type="submission" date="2021-01" db="EMBL/GenBank/DDBJ databases">
        <title>Whole genome shotgun sequence of Microbispora corallina NBRC 16416.</title>
        <authorList>
            <person name="Komaki H."/>
            <person name="Tamura T."/>
        </authorList>
    </citation>
    <scope>NUCLEOTIDE SEQUENCE [LARGE SCALE GENOMIC DNA]</scope>
    <source>
        <strain evidence="5 6">NBRC 16416</strain>
    </source>
</reference>
<dbReference type="InterPro" id="IPR029056">
    <property type="entry name" value="Ribokinase-like"/>
</dbReference>
<dbReference type="Pfam" id="PF01380">
    <property type="entry name" value="SIS"/>
    <property type="match status" value="1"/>
</dbReference>
<dbReference type="SUPFAM" id="SSF53613">
    <property type="entry name" value="Ribokinase-like"/>
    <property type="match status" value="1"/>
</dbReference>
<dbReference type="Pfam" id="PF00294">
    <property type="entry name" value="PfkB"/>
    <property type="match status" value="1"/>
</dbReference>